<dbReference type="EMBL" id="PFBH01000001">
    <property type="protein sequence ID" value="PIR85507.1"/>
    <property type="molecule type" value="Genomic_DNA"/>
</dbReference>
<protein>
    <submittedName>
        <fullName evidence="1">Uncharacterized protein</fullName>
    </submittedName>
</protein>
<accession>A0A2H0UGI0</accession>
<dbReference type="Proteomes" id="UP000229315">
    <property type="component" value="Unassembled WGS sequence"/>
</dbReference>
<organism evidence="1 2">
    <name type="scientific">Candidatus Kaiserbacteria bacterium CG10_big_fil_rev_8_21_14_0_10_45_20</name>
    <dbReference type="NCBI Taxonomy" id="1974607"/>
    <lineage>
        <taxon>Bacteria</taxon>
        <taxon>Candidatus Kaiseribacteriota</taxon>
    </lineage>
</organism>
<dbReference type="AlphaFoldDB" id="A0A2H0UGI0"/>
<reference evidence="2" key="1">
    <citation type="submission" date="2017-09" db="EMBL/GenBank/DDBJ databases">
        <title>Depth-based differentiation of microbial function through sediment-hosted aquifers and enrichment of novel symbionts in the deep terrestrial subsurface.</title>
        <authorList>
            <person name="Probst A.J."/>
            <person name="Ladd B."/>
            <person name="Jarett J.K."/>
            <person name="Geller-Mcgrath D.E."/>
            <person name="Sieber C.M.K."/>
            <person name="Emerson J.B."/>
            <person name="Anantharaman K."/>
            <person name="Thomas B.C."/>
            <person name="Malmstrom R."/>
            <person name="Stieglmeier M."/>
            <person name="Klingl A."/>
            <person name="Woyke T."/>
            <person name="Ryan C.M."/>
            <person name="Banfield J.F."/>
        </authorList>
    </citation>
    <scope>NUCLEOTIDE SEQUENCE [LARGE SCALE GENOMIC DNA]</scope>
</reference>
<comment type="caution">
    <text evidence="1">The sequence shown here is derived from an EMBL/GenBank/DDBJ whole genome shotgun (WGS) entry which is preliminary data.</text>
</comment>
<proteinExistence type="predicted"/>
<evidence type="ECO:0000313" key="1">
    <source>
        <dbReference type="EMBL" id="PIR85507.1"/>
    </source>
</evidence>
<name>A0A2H0UGI0_9BACT</name>
<sequence>MTRNFMFNFLKGERFQKRNESAPRGFIAEGMPRELLDKTYNEAQVVLKEMYGNRLATKADLKRIKKNANDYPYLRMPVARLLAFGSKVRFRGYLYVPCLI</sequence>
<gene>
    <name evidence="1" type="ORF">COU15_00220</name>
</gene>
<evidence type="ECO:0000313" key="2">
    <source>
        <dbReference type="Proteomes" id="UP000229315"/>
    </source>
</evidence>